<feature type="region of interest" description="Disordered" evidence="1">
    <location>
        <begin position="33"/>
        <end position="61"/>
    </location>
</feature>
<evidence type="ECO:0000256" key="1">
    <source>
        <dbReference type="SAM" id="MobiDB-lite"/>
    </source>
</evidence>
<organism evidence="2 3">
    <name type="scientific">Bacillus thuringiensis</name>
    <dbReference type="NCBI Taxonomy" id="1428"/>
    <lineage>
        <taxon>Bacteria</taxon>
        <taxon>Bacillati</taxon>
        <taxon>Bacillota</taxon>
        <taxon>Bacilli</taxon>
        <taxon>Bacillales</taxon>
        <taxon>Bacillaceae</taxon>
        <taxon>Bacillus</taxon>
        <taxon>Bacillus cereus group</taxon>
    </lineage>
</organism>
<name>A0A1C4E1U6_BACTU</name>
<dbReference type="EMBL" id="FMBI01000030">
    <property type="protein sequence ID" value="SCC37530.1"/>
    <property type="molecule type" value="Genomic_DNA"/>
</dbReference>
<evidence type="ECO:0000313" key="3">
    <source>
        <dbReference type="Proteomes" id="UP000195991"/>
    </source>
</evidence>
<accession>A0A1C4E1U6</accession>
<gene>
    <name evidence="2" type="ORF">BTT61001_02826</name>
</gene>
<feature type="compositionally biased region" description="Basic and acidic residues" evidence="1">
    <location>
        <begin position="49"/>
        <end position="61"/>
    </location>
</feature>
<sequence>MISVLWWYYCLIVDSGKSITVLFIMEGILDPQETRGKSRRSRQTNATSQEDRIRDYSYIKA</sequence>
<dbReference type="Proteomes" id="UP000195991">
    <property type="component" value="Unassembled WGS sequence"/>
</dbReference>
<reference evidence="2 3" key="1">
    <citation type="submission" date="2016-08" db="EMBL/GenBank/DDBJ databases">
        <authorList>
            <person name="Seilhamer J.J."/>
        </authorList>
    </citation>
    <scope>NUCLEOTIDE SEQUENCE [LARGE SCALE GENOMIC DNA]</scope>
    <source>
        <strain evidence="2 3">IEBC_T61001</strain>
    </source>
</reference>
<evidence type="ECO:0000313" key="2">
    <source>
        <dbReference type="EMBL" id="SCC37530.1"/>
    </source>
</evidence>
<proteinExistence type="predicted"/>
<dbReference type="AlphaFoldDB" id="A0A1C4E1U6"/>
<protein>
    <submittedName>
        <fullName evidence="2">Uncharacterized protein</fullName>
    </submittedName>
</protein>